<reference evidence="5" key="1">
    <citation type="submission" date="2020-10" db="EMBL/GenBank/DDBJ databases">
        <title>High-Quality Genome Resource of Clonostachys rosea strain S41 by Oxford Nanopore Long-Read Sequencing.</title>
        <authorList>
            <person name="Wang H."/>
        </authorList>
    </citation>
    <scope>NUCLEOTIDE SEQUENCE</scope>
    <source>
        <strain evidence="5">S41</strain>
    </source>
</reference>
<dbReference type="PANTHER" id="PTHR12203:SF35">
    <property type="entry name" value="PROTEIN O-GLUCOSYLTRANSFERASE 1"/>
    <property type="match status" value="1"/>
</dbReference>
<feature type="compositionally biased region" description="Basic and acidic residues" evidence="3">
    <location>
        <begin position="53"/>
        <end position="64"/>
    </location>
</feature>
<evidence type="ECO:0000256" key="1">
    <source>
        <dbReference type="ARBA" id="ARBA00010118"/>
    </source>
</evidence>
<name>A0A8H7N3E4_BIOOC</name>
<organism evidence="5 6">
    <name type="scientific">Bionectria ochroleuca</name>
    <name type="common">Gliocladium roseum</name>
    <dbReference type="NCBI Taxonomy" id="29856"/>
    <lineage>
        <taxon>Eukaryota</taxon>
        <taxon>Fungi</taxon>
        <taxon>Dikarya</taxon>
        <taxon>Ascomycota</taxon>
        <taxon>Pezizomycotina</taxon>
        <taxon>Sordariomycetes</taxon>
        <taxon>Hypocreomycetidae</taxon>
        <taxon>Hypocreales</taxon>
        <taxon>Bionectriaceae</taxon>
        <taxon>Clonostachys</taxon>
    </lineage>
</organism>
<evidence type="ECO:0000259" key="4">
    <source>
        <dbReference type="SMART" id="SM00672"/>
    </source>
</evidence>
<comment type="similarity">
    <text evidence="1">Belongs to the glycosyltransferase 90 family.</text>
</comment>
<evidence type="ECO:0000256" key="2">
    <source>
        <dbReference type="ARBA" id="ARBA00022679"/>
    </source>
</evidence>
<dbReference type="Proteomes" id="UP000616885">
    <property type="component" value="Unassembled WGS sequence"/>
</dbReference>
<evidence type="ECO:0000313" key="5">
    <source>
        <dbReference type="EMBL" id="KAF9747418.1"/>
    </source>
</evidence>
<gene>
    <name evidence="5" type="ORF">IM811_002752</name>
</gene>
<sequence>MEGVSTRPGGPRELPGGAEGQPRRHHLSRERVVCRGDPQVRLARLRARVRDVQPVERRREARGRDRGRRGGNGLNRASAPFEEHWRHRHLLDMDGAGFSGRFIPFLESHSLPHRAALFLAWFDERLQEWQHYVPVDTRLGRGFWAVLDFLSSSEVVVDDAGFRQTGDEMAERIAEQGRDWAKRALRKEDMQIYMFRLLLEYGRVVSDDREALAYTGTGIPDW</sequence>
<evidence type="ECO:0000313" key="6">
    <source>
        <dbReference type="Proteomes" id="UP000616885"/>
    </source>
</evidence>
<protein>
    <recommendedName>
        <fullName evidence="4">Glycosyl transferase CAP10 domain-containing protein</fullName>
    </recommendedName>
</protein>
<dbReference type="PANTHER" id="PTHR12203">
    <property type="entry name" value="KDEL LYS-ASP-GLU-LEU CONTAINING - RELATED"/>
    <property type="match status" value="1"/>
</dbReference>
<dbReference type="EMBL" id="JADCTT010000010">
    <property type="protein sequence ID" value="KAF9747418.1"/>
    <property type="molecule type" value="Genomic_DNA"/>
</dbReference>
<accession>A0A8H7N3E4</accession>
<feature type="domain" description="Glycosyl transferase CAP10" evidence="4">
    <location>
        <begin position="34"/>
        <end position="208"/>
    </location>
</feature>
<evidence type="ECO:0000256" key="3">
    <source>
        <dbReference type="SAM" id="MobiDB-lite"/>
    </source>
</evidence>
<proteinExistence type="inferred from homology"/>
<feature type="region of interest" description="Disordered" evidence="3">
    <location>
        <begin position="1"/>
        <end position="32"/>
    </location>
</feature>
<comment type="caution">
    <text evidence="5">The sequence shown here is derived from an EMBL/GenBank/DDBJ whole genome shotgun (WGS) entry which is preliminary data.</text>
</comment>
<dbReference type="AlphaFoldDB" id="A0A8H7N3E4"/>
<dbReference type="GO" id="GO:0016740">
    <property type="term" value="F:transferase activity"/>
    <property type="evidence" value="ECO:0007669"/>
    <property type="project" value="UniProtKB-KW"/>
</dbReference>
<keyword evidence="2" id="KW-0808">Transferase</keyword>
<dbReference type="InterPro" id="IPR051091">
    <property type="entry name" value="O-Glucosyltr/Glycosyltrsf_90"/>
</dbReference>
<dbReference type="Pfam" id="PF05686">
    <property type="entry name" value="Glyco_transf_90"/>
    <property type="match status" value="1"/>
</dbReference>
<feature type="region of interest" description="Disordered" evidence="3">
    <location>
        <begin position="53"/>
        <end position="77"/>
    </location>
</feature>
<dbReference type="SMART" id="SM00672">
    <property type="entry name" value="CAP10"/>
    <property type="match status" value="1"/>
</dbReference>
<dbReference type="InterPro" id="IPR006598">
    <property type="entry name" value="CAP10"/>
</dbReference>